<accession>W7I5J7</accession>
<evidence type="ECO:0000256" key="1">
    <source>
        <dbReference type="SAM" id="MobiDB-lite"/>
    </source>
</evidence>
<keyword evidence="3" id="KW-1185">Reference proteome</keyword>
<feature type="region of interest" description="Disordered" evidence="1">
    <location>
        <begin position="469"/>
        <end position="608"/>
    </location>
</feature>
<dbReference type="HOGENOM" id="CLU_298268_0_0_1"/>
<dbReference type="AlphaFoldDB" id="W7I5J7"/>
<feature type="compositionally biased region" description="Polar residues" evidence="1">
    <location>
        <begin position="67"/>
        <end position="93"/>
    </location>
</feature>
<gene>
    <name evidence="2" type="ORF">DRE_01357</name>
</gene>
<dbReference type="InterPro" id="IPR045342">
    <property type="entry name" value="Etd1"/>
</dbReference>
<proteinExistence type="predicted"/>
<feature type="compositionally biased region" description="Basic and acidic residues" evidence="1">
    <location>
        <begin position="553"/>
        <end position="574"/>
    </location>
</feature>
<dbReference type="GO" id="GO:0005096">
    <property type="term" value="F:GTPase activator activity"/>
    <property type="evidence" value="ECO:0007669"/>
    <property type="project" value="InterPro"/>
</dbReference>
<sequence length="1040" mass="113748">MLALLGFPPSIPAAYAPDADLTGLSFLPQLCATSTVGVAACGLTFGHPSETITSTTTSSHIQIPQPDMSSSHRASPVSFPSSATESRSGGRSPTNMTTSSQETTTPASSSTAGTKRKWYRRLSEAALKRRSITPPESSATSTSSFTDLARRLSVNLKGRSRSNTLKSLARSNSQTANVTVSAPENLDRPATYGPSFMRYGSLSSPSGSSLPFSFQSSVHSLNYQPEHVNDWQFYLQPRRVQFGESSRNMSPPRNPFSGWIKRIFPARRWKPTLVKPSDITQGPQEIPDIDYEDHRDIRSSYDGSRAASPATSAGGRSRRSLSISGFLSTSSKFGPGPNTRKRRRLSIIPSATYDPPGASDGFPTVQTHHQTPGGGGFHLPENMATVRLIPNDISPAASPRSPLTPIAPSQHQQDMLPTEMDLDPSPQDEDLSHARRPSLLVSERASTLIGSDDIEQDFLSDTVFDSLRTRASPTHPPKLDTLFNGNEQPPSRGPSNMAFDPSPINLDESMQGFSLDRSSWSIDEDPATGLTPTRPQTRSNPVSPFTSAIFNNADRDRASKDFDDSDSAIRRLEDDLNNPFKRNSKDRPVHSTFPRRRPHARNSSNLDAFDVSRKSAEIASVEGDRIVSGSDWSESFTKSGRSSREISSSGNQKSRQRAPSTHTRSRSMPVAGVFADSTENWDDDFDNDFCGDVIVPKSIKDAQATVMGHLGNVREFAKQVENLKKLVEKANARSVRNGLSSALWDEAEGIITLATVDDDVSISAIADPGTPIADSFDFGSNASQENIHLPRPVRRASVLLPDDDIFGIELFHSRNATPRLPQDPFLSSKPSSPALIKDEKKAVTNAKSIVARVQKREIIERPSKERIVPSPLQQSKAPTPENRLKFDTTSLQELVAHVKGLIRHLEEVLDAPFDASKAECQHAPNNGAKPETKPSEEEILLQQALFNYQEIVPAFFQEEHIKVPSTPTALPTPVSIPVPVEALLDLSLTEKHVSLPPTPVTPSTINSEDRDSSPESFQRVSRVRSSTSSRRRRSTLMTFV</sequence>
<feature type="compositionally biased region" description="Polar residues" evidence="1">
    <location>
        <begin position="651"/>
        <end position="662"/>
    </location>
</feature>
<dbReference type="OrthoDB" id="5346713at2759"/>
<dbReference type="EMBL" id="KI966448">
    <property type="protein sequence ID" value="EWC44005.1"/>
    <property type="molecule type" value="Genomic_DNA"/>
</dbReference>
<dbReference type="Proteomes" id="UP000024837">
    <property type="component" value="Unassembled WGS sequence"/>
</dbReference>
<evidence type="ECO:0000313" key="2">
    <source>
        <dbReference type="EMBL" id="EWC44005.1"/>
    </source>
</evidence>
<feature type="compositionally biased region" description="Polar residues" evidence="1">
    <location>
        <begin position="530"/>
        <end position="550"/>
    </location>
</feature>
<feature type="region of interest" description="Disordered" evidence="1">
    <location>
        <begin position="299"/>
        <end position="345"/>
    </location>
</feature>
<name>W7I5J7_9PEZI</name>
<feature type="compositionally biased region" description="Low complexity" evidence="1">
    <location>
        <begin position="1019"/>
        <end position="1028"/>
    </location>
</feature>
<dbReference type="GO" id="GO:1902412">
    <property type="term" value="P:regulation of mitotic cytokinesis"/>
    <property type="evidence" value="ECO:0007669"/>
    <property type="project" value="InterPro"/>
</dbReference>
<protein>
    <submittedName>
        <fullName evidence="2">Uncharacterized protein</fullName>
    </submittedName>
</protein>
<feature type="compositionally biased region" description="Acidic residues" evidence="1">
    <location>
        <begin position="420"/>
        <end position="429"/>
    </location>
</feature>
<reference evidence="2 3" key="1">
    <citation type="submission" date="2013-05" db="EMBL/GenBank/DDBJ databases">
        <title>Drechslerella stenobrocha genome reveals carnivorous origination and mechanical trapping mechanism of predatory fungi.</title>
        <authorList>
            <person name="Liu X."/>
            <person name="Zhang W."/>
            <person name="Liu K."/>
        </authorList>
    </citation>
    <scope>NUCLEOTIDE SEQUENCE [LARGE SCALE GENOMIC DNA]</scope>
    <source>
        <strain evidence="2 3">248</strain>
    </source>
</reference>
<dbReference type="Pfam" id="PF20162">
    <property type="entry name" value="Etd1"/>
    <property type="match status" value="1"/>
</dbReference>
<organism evidence="2 3">
    <name type="scientific">Drechslerella stenobrocha 248</name>
    <dbReference type="NCBI Taxonomy" id="1043628"/>
    <lineage>
        <taxon>Eukaryota</taxon>
        <taxon>Fungi</taxon>
        <taxon>Dikarya</taxon>
        <taxon>Ascomycota</taxon>
        <taxon>Pezizomycotina</taxon>
        <taxon>Orbiliomycetes</taxon>
        <taxon>Orbiliales</taxon>
        <taxon>Orbiliaceae</taxon>
        <taxon>Drechslerella</taxon>
    </lineage>
</organism>
<feature type="compositionally biased region" description="Low complexity" evidence="1">
    <location>
        <begin position="94"/>
        <end position="113"/>
    </location>
</feature>
<feature type="compositionally biased region" description="Low complexity" evidence="1">
    <location>
        <begin position="303"/>
        <end position="331"/>
    </location>
</feature>
<feature type="region of interest" description="Disordered" evidence="1">
    <location>
        <begin position="993"/>
        <end position="1040"/>
    </location>
</feature>
<feature type="region of interest" description="Disordered" evidence="1">
    <location>
        <begin position="52"/>
        <end position="145"/>
    </location>
</feature>
<feature type="region of interest" description="Disordered" evidence="1">
    <location>
        <begin position="630"/>
        <end position="671"/>
    </location>
</feature>
<evidence type="ECO:0000313" key="3">
    <source>
        <dbReference type="Proteomes" id="UP000024837"/>
    </source>
</evidence>
<feature type="compositionally biased region" description="Low complexity" evidence="1">
    <location>
        <begin position="132"/>
        <end position="145"/>
    </location>
</feature>
<feature type="region of interest" description="Disordered" evidence="1">
    <location>
        <begin position="392"/>
        <end position="437"/>
    </location>
</feature>